<keyword evidence="2" id="KW-1185">Reference proteome</keyword>
<evidence type="ECO:0000313" key="2">
    <source>
        <dbReference type="Proteomes" id="UP001162483"/>
    </source>
</evidence>
<dbReference type="Proteomes" id="UP001162483">
    <property type="component" value="Unassembled WGS sequence"/>
</dbReference>
<comment type="caution">
    <text evidence="1">The sequence shown here is derived from an EMBL/GenBank/DDBJ whole genome shotgun (WGS) entry which is preliminary data.</text>
</comment>
<protein>
    <submittedName>
        <fullName evidence="1">Uncharacterized protein</fullName>
    </submittedName>
</protein>
<accession>A0ABN9AJ91</accession>
<reference evidence="1" key="1">
    <citation type="submission" date="2023-05" db="EMBL/GenBank/DDBJ databases">
        <authorList>
            <person name="Stuckert A."/>
        </authorList>
    </citation>
    <scope>NUCLEOTIDE SEQUENCE</scope>
</reference>
<organism evidence="1 2">
    <name type="scientific">Staurois parvus</name>
    <dbReference type="NCBI Taxonomy" id="386267"/>
    <lineage>
        <taxon>Eukaryota</taxon>
        <taxon>Metazoa</taxon>
        <taxon>Chordata</taxon>
        <taxon>Craniata</taxon>
        <taxon>Vertebrata</taxon>
        <taxon>Euteleostomi</taxon>
        <taxon>Amphibia</taxon>
        <taxon>Batrachia</taxon>
        <taxon>Anura</taxon>
        <taxon>Neobatrachia</taxon>
        <taxon>Ranoidea</taxon>
        <taxon>Ranidae</taxon>
        <taxon>Staurois</taxon>
    </lineage>
</organism>
<proteinExistence type="predicted"/>
<dbReference type="EMBL" id="CATNWA010000295">
    <property type="protein sequence ID" value="CAI9536044.1"/>
    <property type="molecule type" value="Genomic_DNA"/>
</dbReference>
<evidence type="ECO:0000313" key="1">
    <source>
        <dbReference type="EMBL" id="CAI9536044.1"/>
    </source>
</evidence>
<gene>
    <name evidence="1" type="ORF">SPARVUS_LOCUS973679</name>
</gene>
<name>A0ABN9AJ91_9NEOB</name>
<sequence length="35" mass="4424">NHLWVFYFLLNKPKTTENCEKKQQFFLSFCYKFCK</sequence>
<feature type="non-terminal residue" evidence="1">
    <location>
        <position position="1"/>
    </location>
</feature>